<gene>
    <name evidence="2" type="ORF">FGG08_006311</name>
</gene>
<dbReference type="Pfam" id="PF20246">
    <property type="entry name" value="DUF6601"/>
    <property type="match status" value="1"/>
</dbReference>
<dbReference type="InterPro" id="IPR046536">
    <property type="entry name" value="DUF6601"/>
</dbReference>
<dbReference type="Proteomes" id="UP000698800">
    <property type="component" value="Unassembled WGS sequence"/>
</dbReference>
<evidence type="ECO:0000256" key="1">
    <source>
        <dbReference type="SAM" id="Phobius"/>
    </source>
</evidence>
<dbReference type="PANTHER" id="PTHR34414">
    <property type="entry name" value="HET DOMAIN-CONTAINING PROTEIN-RELATED"/>
    <property type="match status" value="1"/>
</dbReference>
<feature type="transmembrane region" description="Helical" evidence="1">
    <location>
        <begin position="183"/>
        <end position="213"/>
    </location>
</feature>
<organism evidence="2 3">
    <name type="scientific">Glutinoglossum americanum</name>
    <dbReference type="NCBI Taxonomy" id="1670608"/>
    <lineage>
        <taxon>Eukaryota</taxon>
        <taxon>Fungi</taxon>
        <taxon>Dikarya</taxon>
        <taxon>Ascomycota</taxon>
        <taxon>Pezizomycotina</taxon>
        <taxon>Geoglossomycetes</taxon>
        <taxon>Geoglossales</taxon>
        <taxon>Geoglossaceae</taxon>
        <taxon>Glutinoglossum</taxon>
    </lineage>
</organism>
<protein>
    <submittedName>
        <fullName evidence="2">Uncharacterized protein</fullName>
    </submittedName>
</protein>
<proteinExistence type="predicted"/>
<dbReference type="PANTHER" id="PTHR34414:SF1">
    <property type="entry name" value="SUBTILISIN-LIKE SERINE PROTEASE"/>
    <property type="match status" value="1"/>
</dbReference>
<feature type="transmembrane region" description="Helical" evidence="1">
    <location>
        <begin position="143"/>
        <end position="163"/>
    </location>
</feature>
<keyword evidence="1" id="KW-1133">Transmembrane helix</keyword>
<dbReference type="OrthoDB" id="5086500at2759"/>
<keyword evidence="1" id="KW-0472">Membrane</keyword>
<keyword evidence="1" id="KW-0812">Transmembrane</keyword>
<evidence type="ECO:0000313" key="3">
    <source>
        <dbReference type="Proteomes" id="UP000698800"/>
    </source>
</evidence>
<evidence type="ECO:0000313" key="2">
    <source>
        <dbReference type="EMBL" id="KAH0536849.1"/>
    </source>
</evidence>
<comment type="caution">
    <text evidence="2">The sequence shown here is derived from an EMBL/GenBank/DDBJ whole genome shotgun (WGS) entry which is preliminary data.</text>
</comment>
<name>A0A9P8I7M5_9PEZI</name>
<dbReference type="AlphaFoldDB" id="A0A9P8I7M5"/>
<dbReference type="EMBL" id="JAGHQL010000177">
    <property type="protein sequence ID" value="KAH0536849.1"/>
    <property type="molecule type" value="Genomic_DNA"/>
</dbReference>
<keyword evidence="3" id="KW-1185">Reference proteome</keyword>
<sequence>MHLVWHESRIFLKPLPEFLLSYTIWNENLCKDLRLYGDAASLFLSYMWLVCNKSDFKIACEKALLPPEISWEEWVSLSKAILRNIDYLTFEGINPRYRHGELRLYRLNWIYRLCSLTQSFTNVVRGYAYPYHQYSTFFKRNTAWLVGVIGYVAVVLTAMQVGLSTNQLKDNSTFHAASYSFTIFSILGPLAILGIVITFVFVLVIFNAIYMLVWNKKQYKKRQYAAQDLALQPWIH</sequence>
<accession>A0A9P8I7M5</accession>
<reference evidence="2" key="1">
    <citation type="submission" date="2021-03" db="EMBL/GenBank/DDBJ databases">
        <title>Comparative genomics and phylogenomic investigation of the class Geoglossomycetes provide insights into ecological specialization and systematics.</title>
        <authorList>
            <person name="Melie T."/>
            <person name="Pirro S."/>
            <person name="Miller A.N."/>
            <person name="Quandt A."/>
        </authorList>
    </citation>
    <scope>NUCLEOTIDE SEQUENCE</scope>
    <source>
        <strain evidence="2">GBOQ0MN5Z8</strain>
    </source>
</reference>